<proteinExistence type="predicted"/>
<evidence type="ECO:0008006" key="5">
    <source>
        <dbReference type="Google" id="ProtNLM"/>
    </source>
</evidence>
<feature type="compositionally biased region" description="Polar residues" evidence="1">
    <location>
        <begin position="1"/>
        <end position="25"/>
    </location>
</feature>
<evidence type="ECO:0000256" key="1">
    <source>
        <dbReference type="SAM" id="MobiDB-lite"/>
    </source>
</evidence>
<evidence type="ECO:0000313" key="4">
    <source>
        <dbReference type="Proteomes" id="UP000019226"/>
    </source>
</evidence>
<evidence type="ECO:0000313" key="3">
    <source>
        <dbReference type="EMBL" id="AHI19885.1"/>
    </source>
</evidence>
<sequence>MSNPNNNPYDSTGNSGNYGDNQQPYGEQPSGDSYGAGDYGSGSGLPSYGSGAQQGPAGSQPGGYQQGAGGYQEPNFGSYEQYQGYQGGGFDDAPVKKSGLALAAFIIGIISLLATITGFSIVPGLVGIIVAIIALVVNRKKPKEARRTWMSVLGLIFSIIGVIATVLLFGIVLAIFGDPAVQACWDNAATQVEFQECFEGLVQ</sequence>
<organism evidence="3 4">
    <name type="scientific">Corynebacterium casei LMG S-19264</name>
    <dbReference type="NCBI Taxonomy" id="1285583"/>
    <lineage>
        <taxon>Bacteria</taxon>
        <taxon>Bacillati</taxon>
        <taxon>Actinomycetota</taxon>
        <taxon>Actinomycetes</taxon>
        <taxon>Mycobacteriales</taxon>
        <taxon>Corynebacteriaceae</taxon>
        <taxon>Corynebacterium</taxon>
    </lineage>
</organism>
<keyword evidence="2" id="KW-0812">Transmembrane</keyword>
<feature type="transmembrane region" description="Helical" evidence="2">
    <location>
        <begin position="149"/>
        <end position="176"/>
    </location>
</feature>
<protein>
    <recommendedName>
        <fullName evidence="5">DUF4190 domain-containing protein</fullName>
    </recommendedName>
</protein>
<gene>
    <name evidence="3" type="ORF">CCASEI_06545</name>
</gene>
<keyword evidence="2" id="KW-1133">Transmembrane helix</keyword>
<feature type="compositionally biased region" description="Low complexity" evidence="1">
    <location>
        <begin position="44"/>
        <end position="59"/>
    </location>
</feature>
<evidence type="ECO:0000256" key="2">
    <source>
        <dbReference type="SAM" id="Phobius"/>
    </source>
</evidence>
<dbReference type="GeneID" id="82877455"/>
<reference evidence="4" key="1">
    <citation type="submission" date="2013-02" db="EMBL/GenBank/DDBJ databases">
        <title>The complete genome sequence of Corynebacterium casei LMG S-19264 (=DSM 44701).</title>
        <authorList>
            <person name="Ruckert C."/>
            <person name="Albersmeier A."/>
            <person name="Kalinowski J."/>
        </authorList>
    </citation>
    <scope>NUCLEOTIDE SEQUENCE [LARGE SCALE GENOMIC DNA]</scope>
    <source>
        <strain evidence="4">LMG S-19264</strain>
    </source>
</reference>
<name>A0ABM5PPN4_9CORY</name>
<accession>A0ABM5PPN4</accession>
<dbReference type="EMBL" id="CP004350">
    <property type="protein sequence ID" value="AHI19885.1"/>
    <property type="molecule type" value="Genomic_DNA"/>
</dbReference>
<feature type="compositionally biased region" description="Gly residues" evidence="1">
    <location>
        <begin position="60"/>
        <end position="70"/>
    </location>
</feature>
<dbReference type="Proteomes" id="UP000019226">
    <property type="component" value="Chromosome"/>
</dbReference>
<keyword evidence="2" id="KW-0472">Membrane</keyword>
<feature type="transmembrane region" description="Helical" evidence="2">
    <location>
        <begin position="104"/>
        <end position="137"/>
    </location>
</feature>
<feature type="region of interest" description="Disordered" evidence="1">
    <location>
        <begin position="1"/>
        <end position="70"/>
    </location>
</feature>
<dbReference type="RefSeq" id="WP_006821810.1">
    <property type="nucleotide sequence ID" value="NZ_CP004350.1"/>
</dbReference>
<keyword evidence="4" id="KW-1185">Reference proteome</keyword>